<feature type="transmembrane region" description="Helical" evidence="1">
    <location>
        <begin position="180"/>
        <end position="197"/>
    </location>
</feature>
<dbReference type="EMBL" id="MCFJ01000017">
    <property type="protein sequence ID" value="ORY58214.1"/>
    <property type="molecule type" value="Genomic_DNA"/>
</dbReference>
<proteinExistence type="predicted"/>
<dbReference type="RefSeq" id="XP_040711249.1">
    <property type="nucleotide sequence ID" value="XM_040862479.1"/>
</dbReference>
<evidence type="ECO:0008006" key="4">
    <source>
        <dbReference type="Google" id="ProtNLM"/>
    </source>
</evidence>
<dbReference type="InterPro" id="IPR010640">
    <property type="entry name" value="Low_temperature_requirement_A"/>
</dbReference>
<keyword evidence="1" id="KW-0472">Membrane</keyword>
<dbReference type="PANTHER" id="PTHR42101:SF1">
    <property type="entry name" value="LOW TEMPERATURE REQUIREMENT A"/>
    <property type="match status" value="1"/>
</dbReference>
<dbReference type="Pfam" id="PF06772">
    <property type="entry name" value="LtrA"/>
    <property type="match status" value="1"/>
</dbReference>
<protein>
    <recommendedName>
        <fullName evidence="4">Bacterial low temperature requirement A protein-domain-containing protein</fullName>
    </recommendedName>
</protein>
<feature type="transmembrane region" description="Helical" evidence="1">
    <location>
        <begin position="280"/>
        <end position="300"/>
    </location>
</feature>
<dbReference type="AlphaFoldDB" id="A0A1Y2DGK7"/>
<feature type="transmembrane region" description="Helical" evidence="1">
    <location>
        <begin position="86"/>
        <end position="105"/>
    </location>
</feature>
<accession>A0A1Y2DGK7</accession>
<dbReference type="InParanoid" id="A0A1Y2DGK7"/>
<dbReference type="GeneID" id="63778691"/>
<dbReference type="PANTHER" id="PTHR42101">
    <property type="entry name" value="CHROMOSOME 16, WHOLE GENOME SHOTGUN SEQUENCE"/>
    <property type="match status" value="1"/>
</dbReference>
<feature type="transmembrane region" description="Helical" evidence="1">
    <location>
        <begin position="489"/>
        <end position="510"/>
    </location>
</feature>
<evidence type="ECO:0000256" key="1">
    <source>
        <dbReference type="SAM" id="Phobius"/>
    </source>
</evidence>
<dbReference type="Proteomes" id="UP000193689">
    <property type="component" value="Unassembled WGS sequence"/>
</dbReference>
<organism evidence="2 3">
    <name type="scientific">Pseudomassariella vexata</name>
    <dbReference type="NCBI Taxonomy" id="1141098"/>
    <lineage>
        <taxon>Eukaryota</taxon>
        <taxon>Fungi</taxon>
        <taxon>Dikarya</taxon>
        <taxon>Ascomycota</taxon>
        <taxon>Pezizomycotina</taxon>
        <taxon>Sordariomycetes</taxon>
        <taxon>Xylariomycetidae</taxon>
        <taxon>Amphisphaeriales</taxon>
        <taxon>Pseudomassariaceae</taxon>
        <taxon>Pseudomassariella</taxon>
    </lineage>
</organism>
<keyword evidence="3" id="KW-1185">Reference proteome</keyword>
<evidence type="ECO:0000313" key="3">
    <source>
        <dbReference type="Proteomes" id="UP000193689"/>
    </source>
</evidence>
<keyword evidence="1" id="KW-0812">Transmembrane</keyword>
<feature type="transmembrane region" description="Helical" evidence="1">
    <location>
        <begin position="555"/>
        <end position="573"/>
    </location>
</feature>
<name>A0A1Y2DGK7_9PEZI</name>
<reference evidence="2 3" key="1">
    <citation type="submission" date="2016-07" db="EMBL/GenBank/DDBJ databases">
        <title>Pervasive Adenine N6-methylation of Active Genes in Fungi.</title>
        <authorList>
            <consortium name="DOE Joint Genome Institute"/>
            <person name="Mondo S.J."/>
            <person name="Dannebaum R.O."/>
            <person name="Kuo R.C."/>
            <person name="Labutti K."/>
            <person name="Haridas S."/>
            <person name="Kuo A."/>
            <person name="Salamov A."/>
            <person name="Ahrendt S.R."/>
            <person name="Lipzen A."/>
            <person name="Sullivan W."/>
            <person name="Andreopoulos W.B."/>
            <person name="Clum A."/>
            <person name="Lindquist E."/>
            <person name="Daum C."/>
            <person name="Ramamoorthy G.K."/>
            <person name="Gryganskyi A."/>
            <person name="Culley D."/>
            <person name="Magnuson J.K."/>
            <person name="James T.Y."/>
            <person name="O'Malley M.A."/>
            <person name="Stajich J.E."/>
            <person name="Spatafora J.W."/>
            <person name="Visel A."/>
            <person name="Grigoriev I.V."/>
        </authorList>
    </citation>
    <scope>NUCLEOTIDE SEQUENCE [LARGE SCALE GENOMIC DNA]</scope>
    <source>
        <strain evidence="2 3">CBS 129021</strain>
    </source>
</reference>
<feature type="transmembrane region" description="Helical" evidence="1">
    <location>
        <begin position="247"/>
        <end position="268"/>
    </location>
</feature>
<dbReference type="STRING" id="1141098.A0A1Y2DGK7"/>
<feature type="transmembrane region" description="Helical" evidence="1">
    <location>
        <begin position="209"/>
        <end position="227"/>
    </location>
</feature>
<feature type="transmembrane region" description="Helical" evidence="1">
    <location>
        <begin position="522"/>
        <end position="543"/>
    </location>
</feature>
<comment type="caution">
    <text evidence="2">The sequence shown here is derived from an EMBL/GenBank/DDBJ whole genome shotgun (WGS) entry which is preliminary data.</text>
</comment>
<dbReference type="OrthoDB" id="3177213at2759"/>
<sequence>MSPCHSDLDYAGERLRLVGSRVVKHGKLKESAGEQQGDDAEGLLHRRTPRDTPQFAKLFYDLWFVANLNVFASVHDITGKIKLVSFVGYIVLLWTTWLMTTIYDVRFTADSVLERCCKAIHLGVMVGFAEIGTSFNPEAQIKAVFQALSLFLMVSRLILALQYGIVAFQVRKYVDGGKPLLVTAALHFAAAMVYLGTMFRYEEGRNSRVFVVWYVVGVVEMAVHLGCSQLTDVLTFVGSHLGERLNLLTLIILGEGVIILAKNVMLLVKDTYVKQASSSMWSSSLIGSVASSTALTYFIFQLYFDWMHKEESMSVRHQVWWASLHLPFHIALVLFLEGANQFIIWARVLESVAAATSKIRNARHSLVQAKPKSIDVSKALGDIMYPFLRKYQPEEVLETYTHVKETLTNIGEIPDSFWIVDESESEDGPMAMRWKRGLEELFKHMVDCIYNAFDIEAPEKDQEDSSGGETGLYSPEETTQAITSRFRLVFIYAFACAGIVLLFLTVMHIISKRKGWSPFNIIRTAICIVISVGLALVTTLATNADRPAGFIGSPWMLPTITLSYFAVLLLSHLPHPPVYTSGTRVKAMYMEVEKH</sequence>
<feature type="transmembrane region" description="Helical" evidence="1">
    <location>
        <begin position="320"/>
        <end position="339"/>
    </location>
</feature>
<feature type="transmembrane region" description="Helical" evidence="1">
    <location>
        <begin position="147"/>
        <end position="168"/>
    </location>
</feature>
<evidence type="ECO:0000313" key="2">
    <source>
        <dbReference type="EMBL" id="ORY58214.1"/>
    </source>
</evidence>
<gene>
    <name evidence="2" type="ORF">BCR38DRAFT_461007</name>
</gene>
<keyword evidence="1" id="KW-1133">Transmembrane helix</keyword>